<dbReference type="GO" id="GO:0051321">
    <property type="term" value="P:meiotic cell cycle"/>
    <property type="evidence" value="ECO:0007669"/>
    <property type="project" value="InterPro"/>
</dbReference>
<dbReference type="AlphaFoldDB" id="A0A0A0KE90"/>
<evidence type="ECO:0000256" key="2">
    <source>
        <dbReference type="SAM" id="MobiDB-lite"/>
    </source>
</evidence>
<sequence length="794" mass="89175">MTEAKFGRQPNLRDDQLSDCRSFGSNFHPSSQSRKISIGVMVESPANGRSRGKKEQISVVPNAEVVFSCLEKSVQGNCKEKDTRTLGTDVKSKSSDATQKLSSPWVSTQSLKRNAAHMETPSGAKQVFDSPMTCGRQNKGHGLKEPPATCSVISVANQSSMFKSGKSKEKNFDEANCQMEGVRDTTNEKSHEFAFATMAEVRSDKKVIEDHSNKSENRTETLKMKLWEILGTVSVPNEQQSECENHEQNVNHLITKEIVVQKQDRVVRFKHNSDTIETDSENSGHTLKRPIVRSIARKRSHIFMQSRKSKTPLGKKGKHQEGNVFVFEGVSEGIHVATNGASSKCTRKKRGEKSSKLQPRKIFFPRKEEKIGTFPKPTGIEELTPQEKLSSFREIQGFHSSPVNHVIVELDKRKGFNQFPQMDKKVSLQINSPRGHGQQGGIDSALLNKGVHLQSHTESPTFRMKTPVCSSPSSTPKADKVVCESSSPGSAEEMLSTRNICSFRKLRTSEEDCDRSDVKPQFSVFLKDDKEIEQSPLKKASVDLTKGVADYVLSDSSSEDASCESSAEDVDSSQKDTPSPKIGAIKKFKSMFHPAKRARNVENHEFDFSEPGERSWPDETVVPNEEDGLARVAKLFLSELENLKSKISSISIEKSSEVLLSVAESINLQLQNVQSQVQMDMVKLLNFGKSRRKDLEKKFEEQQQQLKRINKKFKEEVNQHLQDCRNALQELEAQQIEFKGIMEKKKASHRNNLMQVEEEVDLQLKDAQKRIEAIHKSGRGKIVQLKQVIAMCLK</sequence>
<reference evidence="4 5" key="1">
    <citation type="journal article" date="2009" name="Nat. Genet.">
        <title>The genome of the cucumber, Cucumis sativus L.</title>
        <authorList>
            <person name="Huang S."/>
            <person name="Li R."/>
            <person name="Zhang Z."/>
            <person name="Li L."/>
            <person name="Gu X."/>
            <person name="Fan W."/>
            <person name="Lucas W.J."/>
            <person name="Wang X."/>
            <person name="Xie B."/>
            <person name="Ni P."/>
            <person name="Ren Y."/>
            <person name="Zhu H."/>
            <person name="Li J."/>
            <person name="Lin K."/>
            <person name="Jin W."/>
            <person name="Fei Z."/>
            <person name="Li G."/>
            <person name="Staub J."/>
            <person name="Kilian A."/>
            <person name="van der Vossen E.A."/>
            <person name="Wu Y."/>
            <person name="Guo J."/>
            <person name="He J."/>
            <person name="Jia Z."/>
            <person name="Ren Y."/>
            <person name="Tian G."/>
            <person name="Lu Y."/>
            <person name="Ruan J."/>
            <person name="Qian W."/>
            <person name="Wang M."/>
            <person name="Huang Q."/>
            <person name="Li B."/>
            <person name="Xuan Z."/>
            <person name="Cao J."/>
            <person name="Asan"/>
            <person name="Wu Z."/>
            <person name="Zhang J."/>
            <person name="Cai Q."/>
            <person name="Bai Y."/>
            <person name="Zhao B."/>
            <person name="Han Y."/>
            <person name="Li Y."/>
            <person name="Li X."/>
            <person name="Wang S."/>
            <person name="Shi Q."/>
            <person name="Liu S."/>
            <person name="Cho W.K."/>
            <person name="Kim J.Y."/>
            <person name="Xu Y."/>
            <person name="Heller-Uszynska K."/>
            <person name="Miao H."/>
            <person name="Cheng Z."/>
            <person name="Zhang S."/>
            <person name="Wu J."/>
            <person name="Yang Y."/>
            <person name="Kang H."/>
            <person name="Li M."/>
            <person name="Liang H."/>
            <person name="Ren X."/>
            <person name="Shi Z."/>
            <person name="Wen M."/>
            <person name="Jian M."/>
            <person name="Yang H."/>
            <person name="Zhang G."/>
            <person name="Yang Z."/>
            <person name="Chen R."/>
            <person name="Liu S."/>
            <person name="Li J."/>
            <person name="Ma L."/>
            <person name="Liu H."/>
            <person name="Zhou Y."/>
            <person name="Zhao J."/>
            <person name="Fang X."/>
            <person name="Li G."/>
            <person name="Fang L."/>
            <person name="Li Y."/>
            <person name="Liu D."/>
            <person name="Zheng H."/>
            <person name="Zhang Y."/>
            <person name="Qin N."/>
            <person name="Li Z."/>
            <person name="Yang G."/>
            <person name="Yang S."/>
            <person name="Bolund L."/>
            <person name="Kristiansen K."/>
            <person name="Zheng H."/>
            <person name="Li S."/>
            <person name="Zhang X."/>
            <person name="Yang H."/>
            <person name="Wang J."/>
            <person name="Sun R."/>
            <person name="Zhang B."/>
            <person name="Jiang S."/>
            <person name="Wang J."/>
            <person name="Du Y."/>
            <person name="Li S."/>
        </authorList>
    </citation>
    <scope>NUCLEOTIDE SEQUENCE [LARGE SCALE GENOMIC DNA]</scope>
    <source>
        <strain evidence="5">cv. 9930</strain>
    </source>
</reference>
<protein>
    <recommendedName>
        <fullName evidence="3">Meiosis-specific protein ASY3-like coiled-coil domain-containing protein</fullName>
    </recommendedName>
</protein>
<dbReference type="OrthoDB" id="751607at2759"/>
<organism evidence="4 5">
    <name type="scientific">Cucumis sativus</name>
    <name type="common">Cucumber</name>
    <dbReference type="NCBI Taxonomy" id="3659"/>
    <lineage>
        <taxon>Eukaryota</taxon>
        <taxon>Viridiplantae</taxon>
        <taxon>Streptophyta</taxon>
        <taxon>Embryophyta</taxon>
        <taxon>Tracheophyta</taxon>
        <taxon>Spermatophyta</taxon>
        <taxon>Magnoliopsida</taxon>
        <taxon>eudicotyledons</taxon>
        <taxon>Gunneridae</taxon>
        <taxon>Pentapetalae</taxon>
        <taxon>rosids</taxon>
        <taxon>fabids</taxon>
        <taxon>Cucurbitales</taxon>
        <taxon>Cucurbitaceae</taxon>
        <taxon>Benincaseae</taxon>
        <taxon>Cucumis</taxon>
    </lineage>
</organism>
<evidence type="ECO:0000313" key="5">
    <source>
        <dbReference type="Proteomes" id="UP000029981"/>
    </source>
</evidence>
<evidence type="ECO:0000256" key="1">
    <source>
        <dbReference type="SAM" id="Coils"/>
    </source>
</evidence>
<feature type="coiled-coil region" evidence="1">
    <location>
        <begin position="685"/>
        <end position="770"/>
    </location>
</feature>
<evidence type="ECO:0000313" key="4">
    <source>
        <dbReference type="EMBL" id="KGN46732.1"/>
    </source>
</evidence>
<dbReference type="STRING" id="3659.A0A0A0KE90"/>
<feature type="compositionally biased region" description="Polar residues" evidence="2">
    <location>
        <begin position="23"/>
        <end position="35"/>
    </location>
</feature>
<dbReference type="PANTHER" id="PTHR36027:SF1">
    <property type="entry name" value="MEIOSIS-SPECIFIC PROTEIN ASY3"/>
    <property type="match status" value="1"/>
</dbReference>
<feature type="domain" description="Meiosis-specific protein ASY3-like coiled-coil" evidence="3">
    <location>
        <begin position="448"/>
        <end position="794"/>
    </location>
</feature>
<dbReference type="PANTHER" id="PTHR36027">
    <property type="entry name" value="MEIOSIS-SPECIFIC PROTEIN ASY3"/>
    <property type="match status" value="1"/>
</dbReference>
<dbReference type="EMBL" id="CM002927">
    <property type="protein sequence ID" value="KGN46732.1"/>
    <property type="molecule type" value="Genomic_DNA"/>
</dbReference>
<feature type="compositionally biased region" description="Polar residues" evidence="2">
    <location>
        <begin position="95"/>
        <end position="107"/>
    </location>
</feature>
<evidence type="ECO:0000259" key="3">
    <source>
        <dbReference type="Pfam" id="PF20435"/>
    </source>
</evidence>
<dbReference type="Proteomes" id="UP000029981">
    <property type="component" value="Chromosome 6"/>
</dbReference>
<accession>A0A0A0KE90</accession>
<dbReference type="eggNOG" id="ENOG502R6IY">
    <property type="taxonomic scope" value="Eukaryota"/>
</dbReference>
<dbReference type="OMA" id="QGVVEMC"/>
<dbReference type="Gramene" id="KGN46732">
    <property type="protein sequence ID" value="KGN46732"/>
    <property type="gene ID" value="Csa_6G127440"/>
</dbReference>
<feature type="region of interest" description="Disordered" evidence="2">
    <location>
        <begin position="298"/>
        <end position="318"/>
    </location>
</feature>
<keyword evidence="5" id="KW-1185">Reference proteome</keyword>
<feature type="domain" description="Meiosis-specific protein ASY3-like coiled-coil" evidence="3">
    <location>
        <begin position="17"/>
        <end position="369"/>
    </location>
</feature>
<feature type="region of interest" description="Disordered" evidence="2">
    <location>
        <begin position="1"/>
        <end position="35"/>
    </location>
</feature>
<name>A0A0A0KE90_CUCSA</name>
<reference evidence="4 5" key="2">
    <citation type="journal article" date="2009" name="PLoS ONE">
        <title>An integrated genetic and cytogenetic map of the cucumber genome.</title>
        <authorList>
            <person name="Ren Y."/>
            <person name="Zhang Z."/>
            <person name="Liu J."/>
            <person name="Staub J.E."/>
            <person name="Han Y."/>
            <person name="Cheng Z."/>
            <person name="Li X."/>
            <person name="Lu J."/>
            <person name="Miao H."/>
            <person name="Kang H."/>
            <person name="Xie B."/>
            <person name="Gu X."/>
            <person name="Wang X."/>
            <person name="Du Y."/>
            <person name="Jin W."/>
            <person name="Huang S."/>
        </authorList>
    </citation>
    <scope>NUCLEOTIDE SEQUENCE [LARGE SCALE GENOMIC DNA]</scope>
    <source>
        <strain evidence="5">cv. 9930</strain>
    </source>
</reference>
<feature type="region of interest" description="Disordered" evidence="2">
    <location>
        <begin position="119"/>
        <end position="146"/>
    </location>
</feature>
<gene>
    <name evidence="4" type="ORF">Csa_6G127440</name>
</gene>
<dbReference type="InterPro" id="IPR037731">
    <property type="entry name" value="ASY3-like"/>
</dbReference>
<dbReference type="KEGG" id="csv:101208312"/>
<feature type="compositionally biased region" description="Acidic residues" evidence="2">
    <location>
        <begin position="557"/>
        <end position="571"/>
    </location>
</feature>
<dbReference type="Pfam" id="PF20435">
    <property type="entry name" value="ASY3-like"/>
    <property type="match status" value="2"/>
</dbReference>
<reference evidence="4 5" key="4">
    <citation type="journal article" date="2011" name="BMC Genomics">
        <title>RNA-Seq improves annotation of protein-coding genes in the cucumber genome.</title>
        <authorList>
            <person name="Li Z."/>
            <person name="Zhang Z."/>
            <person name="Yan P."/>
            <person name="Huang S."/>
            <person name="Fei Z."/>
            <person name="Lin K."/>
        </authorList>
    </citation>
    <scope>NUCLEOTIDE SEQUENCE [LARGE SCALE GENOMIC DNA]</scope>
    <source>
        <strain evidence="5">cv. 9930</strain>
    </source>
</reference>
<reference evidence="4 5" key="3">
    <citation type="journal article" date="2010" name="BMC Genomics">
        <title>Transcriptome sequencing and comparative analysis of cucumber flowers with different sex types.</title>
        <authorList>
            <person name="Guo S."/>
            <person name="Zheng Y."/>
            <person name="Joung J.G."/>
            <person name="Liu S."/>
            <person name="Zhang Z."/>
            <person name="Crasta O.R."/>
            <person name="Sobral B.W."/>
            <person name="Xu Y."/>
            <person name="Huang S."/>
            <person name="Fei Z."/>
        </authorList>
    </citation>
    <scope>NUCLEOTIDE SEQUENCE [LARGE SCALE GENOMIC DNA]</scope>
    <source>
        <strain evidence="5">cv. 9930</strain>
    </source>
</reference>
<keyword evidence="1" id="KW-0175">Coiled coil</keyword>
<feature type="region of interest" description="Disordered" evidence="2">
    <location>
        <begin position="86"/>
        <end position="107"/>
    </location>
</feature>
<feature type="region of interest" description="Disordered" evidence="2">
    <location>
        <begin position="455"/>
        <end position="489"/>
    </location>
</feature>
<dbReference type="InterPro" id="IPR046845">
    <property type="entry name" value="ASY3-like_CC"/>
</dbReference>
<feature type="region of interest" description="Disordered" evidence="2">
    <location>
        <begin position="557"/>
        <end position="581"/>
    </location>
</feature>
<proteinExistence type="predicted"/>